<gene>
    <name evidence="7" type="ORF">HYPSUDRAFT_66217</name>
</gene>
<dbReference type="STRING" id="945553.A0A0D2NXL9"/>
<reference evidence="8" key="1">
    <citation type="submission" date="2014-04" db="EMBL/GenBank/DDBJ databases">
        <title>Evolutionary Origins and Diversification of the Mycorrhizal Mutualists.</title>
        <authorList>
            <consortium name="DOE Joint Genome Institute"/>
            <consortium name="Mycorrhizal Genomics Consortium"/>
            <person name="Kohler A."/>
            <person name="Kuo A."/>
            <person name="Nagy L.G."/>
            <person name="Floudas D."/>
            <person name="Copeland A."/>
            <person name="Barry K.W."/>
            <person name="Cichocki N."/>
            <person name="Veneault-Fourrey C."/>
            <person name="LaButti K."/>
            <person name="Lindquist E.A."/>
            <person name="Lipzen A."/>
            <person name="Lundell T."/>
            <person name="Morin E."/>
            <person name="Murat C."/>
            <person name="Riley R."/>
            <person name="Ohm R."/>
            <person name="Sun H."/>
            <person name="Tunlid A."/>
            <person name="Henrissat B."/>
            <person name="Grigoriev I.V."/>
            <person name="Hibbett D.S."/>
            <person name="Martin F."/>
        </authorList>
    </citation>
    <scope>NUCLEOTIDE SEQUENCE [LARGE SCALE GENOMIC DNA]</scope>
    <source>
        <strain evidence="8">FD-334 SS-4</strain>
    </source>
</reference>
<evidence type="ECO:0000256" key="2">
    <source>
        <dbReference type="ARBA" id="ARBA00022630"/>
    </source>
</evidence>
<dbReference type="SUPFAM" id="SSF51905">
    <property type="entry name" value="FAD/NAD(P)-binding domain"/>
    <property type="match status" value="1"/>
</dbReference>
<evidence type="ECO:0000313" key="8">
    <source>
        <dbReference type="Proteomes" id="UP000054270"/>
    </source>
</evidence>
<feature type="region of interest" description="Disordered" evidence="5">
    <location>
        <begin position="422"/>
        <end position="453"/>
    </location>
</feature>
<name>A0A0D2NXL9_HYPSF</name>
<dbReference type="InterPro" id="IPR036188">
    <property type="entry name" value="FAD/NAD-bd_sf"/>
</dbReference>
<evidence type="ECO:0000313" key="7">
    <source>
        <dbReference type="EMBL" id="KJA23529.1"/>
    </source>
</evidence>
<sequence>MVDPTSPPPKVLIVGGGPSGLVLALQLLHNGVPIRIIEKNSFPRLGQRGAGIMPRSLELFTSLRIIEDVMNRAILTPPVRLYKMPEGVEIAHEFEMSPRRNPTPSHPYLNPVMLGQDKLEKIFHKALAGFGCTVELGTELKSFVQTDGNVTATLIKRGMSQDMDSGEIEEATFDYMIGADGARGVVRNQLGLSFVGETRNVENFVVGDICLDGLSQKYWHMWGDASDVLISVRATETPKLFNFVIGGKNINYTKIMQNEAEIKKCFFEHTGQRSDIKVLDIPWMSQYTPNIRMVDRFGFGRVYVTGDAGHVHSPTGGQGMNTGIQDSFNLGWKLALVAKGISSPSLLETFSEERIPVIAEMIVQTTKLLKKTLDNDEPSPQTNSTLFQLGVNYRWSSIVLDERKKIEVDREAIEDAYLQQFEFPGDDDGPEDDPDRLDSYGENQDGRLRAGDRAPDASGLAIEAPFDLAKQSCQLFQIYGPAHHTVLIFADVVNAADIITGLLNYPKGLIRTVVIVPTRRPAPRNVDGADFVVEDRGGHAASAYCPTGVCGVCIIRPDGVVGALVKGPTWMHRYFRGIFTAGRSP</sequence>
<keyword evidence="8" id="KW-1185">Reference proteome</keyword>
<accession>A0A0D2NXL9</accession>
<dbReference type="PANTHER" id="PTHR43004:SF19">
    <property type="entry name" value="BINDING MONOOXYGENASE, PUTATIVE (JCVI)-RELATED"/>
    <property type="match status" value="1"/>
</dbReference>
<dbReference type="PANTHER" id="PTHR43004">
    <property type="entry name" value="TRK SYSTEM POTASSIUM UPTAKE PROTEIN"/>
    <property type="match status" value="1"/>
</dbReference>
<protein>
    <recommendedName>
        <fullName evidence="6">FAD-binding domain-containing protein</fullName>
    </recommendedName>
</protein>
<feature type="domain" description="FAD-binding" evidence="6">
    <location>
        <begin position="10"/>
        <end position="362"/>
    </location>
</feature>
<evidence type="ECO:0000256" key="4">
    <source>
        <dbReference type="ARBA" id="ARBA00023002"/>
    </source>
</evidence>
<proteinExistence type="predicted"/>
<dbReference type="GO" id="GO:0071949">
    <property type="term" value="F:FAD binding"/>
    <property type="evidence" value="ECO:0007669"/>
    <property type="project" value="InterPro"/>
</dbReference>
<feature type="compositionally biased region" description="Acidic residues" evidence="5">
    <location>
        <begin position="424"/>
        <end position="435"/>
    </location>
</feature>
<comment type="cofactor">
    <cofactor evidence="1">
        <name>FAD</name>
        <dbReference type="ChEBI" id="CHEBI:57692"/>
    </cofactor>
</comment>
<dbReference type="Gene3D" id="3.30.70.2450">
    <property type="match status" value="1"/>
</dbReference>
<dbReference type="InterPro" id="IPR050641">
    <property type="entry name" value="RIFMO-like"/>
</dbReference>
<dbReference type="InterPro" id="IPR002938">
    <property type="entry name" value="FAD-bd"/>
</dbReference>
<dbReference type="OMA" id="RECPWIS"/>
<evidence type="ECO:0000256" key="1">
    <source>
        <dbReference type="ARBA" id="ARBA00001974"/>
    </source>
</evidence>
<feature type="compositionally biased region" description="Basic and acidic residues" evidence="5">
    <location>
        <begin position="436"/>
        <end position="453"/>
    </location>
</feature>
<dbReference type="Proteomes" id="UP000054270">
    <property type="component" value="Unassembled WGS sequence"/>
</dbReference>
<dbReference type="OrthoDB" id="2690153at2759"/>
<keyword evidence="2" id="KW-0285">Flavoprotein</keyword>
<evidence type="ECO:0000256" key="5">
    <source>
        <dbReference type="SAM" id="MobiDB-lite"/>
    </source>
</evidence>
<dbReference type="AlphaFoldDB" id="A0A0D2NXL9"/>
<dbReference type="EMBL" id="KN817542">
    <property type="protein sequence ID" value="KJA23529.1"/>
    <property type="molecule type" value="Genomic_DNA"/>
</dbReference>
<dbReference type="PRINTS" id="PR00420">
    <property type="entry name" value="RNGMNOXGNASE"/>
</dbReference>
<dbReference type="Gene3D" id="3.50.50.60">
    <property type="entry name" value="FAD/NAD(P)-binding domain"/>
    <property type="match status" value="1"/>
</dbReference>
<keyword evidence="3" id="KW-0274">FAD</keyword>
<keyword evidence="4" id="KW-0560">Oxidoreductase</keyword>
<dbReference type="Pfam" id="PF01494">
    <property type="entry name" value="FAD_binding_3"/>
    <property type="match status" value="1"/>
</dbReference>
<evidence type="ECO:0000256" key="3">
    <source>
        <dbReference type="ARBA" id="ARBA00022827"/>
    </source>
</evidence>
<organism evidence="7 8">
    <name type="scientific">Hypholoma sublateritium (strain FD-334 SS-4)</name>
    <dbReference type="NCBI Taxonomy" id="945553"/>
    <lineage>
        <taxon>Eukaryota</taxon>
        <taxon>Fungi</taxon>
        <taxon>Dikarya</taxon>
        <taxon>Basidiomycota</taxon>
        <taxon>Agaricomycotina</taxon>
        <taxon>Agaricomycetes</taxon>
        <taxon>Agaricomycetidae</taxon>
        <taxon>Agaricales</taxon>
        <taxon>Agaricineae</taxon>
        <taxon>Strophariaceae</taxon>
        <taxon>Hypholoma</taxon>
    </lineage>
</organism>
<dbReference type="GO" id="GO:0016709">
    <property type="term" value="F:oxidoreductase activity, acting on paired donors, with incorporation or reduction of molecular oxygen, NAD(P)H as one donor, and incorporation of one atom of oxygen"/>
    <property type="evidence" value="ECO:0007669"/>
    <property type="project" value="UniProtKB-ARBA"/>
</dbReference>
<evidence type="ECO:0000259" key="6">
    <source>
        <dbReference type="Pfam" id="PF01494"/>
    </source>
</evidence>